<comment type="caution">
    <text evidence="1">The sequence shown here is derived from an EMBL/GenBank/DDBJ whole genome shotgun (WGS) entry which is preliminary data.</text>
</comment>
<dbReference type="AlphaFoldDB" id="A0A2T6BC44"/>
<keyword evidence="2" id="KW-1185">Reference proteome</keyword>
<dbReference type="Pfam" id="PF18616">
    <property type="entry name" value="CdiI_3"/>
    <property type="match status" value="1"/>
</dbReference>
<sequence length="102" mass="12352">MKKHNKELSIADIEKLKGIRYEVDKEELKYALPYWYDKVRNKKIKDLSDGDLARCIRQDIFLEYIIPVVIERIKKNQQQVNYMKVNFSKNYLRLNLYIGKKP</sequence>
<protein>
    <submittedName>
        <fullName evidence="1">Uncharacterized protein</fullName>
    </submittedName>
</protein>
<gene>
    <name evidence="1" type="ORF">C8P63_1289</name>
</gene>
<dbReference type="OrthoDB" id="2662568at2"/>
<proteinExistence type="predicted"/>
<evidence type="ECO:0000313" key="1">
    <source>
        <dbReference type="EMBL" id="PTX53648.1"/>
    </source>
</evidence>
<dbReference type="InterPro" id="IPR040547">
    <property type="entry name" value="CdiI"/>
</dbReference>
<name>A0A2T6BC44_9BACL</name>
<accession>A0A2T6BC44</accession>
<reference evidence="1 2" key="1">
    <citation type="submission" date="2018-04" db="EMBL/GenBank/DDBJ databases">
        <title>Genomic Encyclopedia of Archaeal and Bacterial Type Strains, Phase II (KMG-II): from individual species to whole genera.</title>
        <authorList>
            <person name="Goeker M."/>
        </authorList>
    </citation>
    <scope>NUCLEOTIDE SEQUENCE [LARGE SCALE GENOMIC DNA]</scope>
    <source>
        <strain evidence="1 2">DSM 45787</strain>
    </source>
</reference>
<dbReference type="EMBL" id="QBKR01000028">
    <property type="protein sequence ID" value="PTX53648.1"/>
    <property type="molecule type" value="Genomic_DNA"/>
</dbReference>
<organism evidence="1 2">
    <name type="scientific">Melghirimyces profundicolus</name>
    <dbReference type="NCBI Taxonomy" id="1242148"/>
    <lineage>
        <taxon>Bacteria</taxon>
        <taxon>Bacillati</taxon>
        <taxon>Bacillota</taxon>
        <taxon>Bacilli</taxon>
        <taxon>Bacillales</taxon>
        <taxon>Thermoactinomycetaceae</taxon>
        <taxon>Melghirimyces</taxon>
    </lineage>
</organism>
<evidence type="ECO:0000313" key="2">
    <source>
        <dbReference type="Proteomes" id="UP000244240"/>
    </source>
</evidence>
<dbReference type="Proteomes" id="UP000244240">
    <property type="component" value="Unassembled WGS sequence"/>
</dbReference>
<dbReference type="RefSeq" id="WP_108025733.1">
    <property type="nucleotide sequence ID" value="NZ_QBKR01000028.1"/>
</dbReference>